<feature type="domain" description="S1 motif" evidence="11">
    <location>
        <begin position="783"/>
        <end position="852"/>
    </location>
</feature>
<dbReference type="CDD" id="cd05693">
    <property type="entry name" value="S1_Rrp5_repeat_hs1_sc1"/>
    <property type="match status" value="1"/>
</dbReference>
<dbReference type="InterPro" id="IPR011990">
    <property type="entry name" value="TPR-like_helical_dom_sf"/>
</dbReference>
<gene>
    <name evidence="12" type="primary">TDEL0B03530</name>
    <name evidence="12" type="ORF">TDEL_0B03530</name>
</gene>
<feature type="domain" description="S1 motif" evidence="11">
    <location>
        <begin position="500"/>
        <end position="570"/>
    </location>
</feature>
<keyword evidence="4" id="KW-0597">Phosphoprotein</keyword>
<dbReference type="KEGG" id="tdl:TDEL_0B03530"/>
<protein>
    <recommendedName>
        <fullName evidence="8">rRNA biogenesis protein RRP5</fullName>
    </recommendedName>
    <alternativeName>
        <fullName evidence="9">Ribosomal RNA-processing protein 5</fullName>
    </alternativeName>
</protein>
<dbReference type="InterPro" id="IPR048058">
    <property type="entry name" value="Rrp5_S1_rpt_hs11_sc8"/>
</dbReference>
<dbReference type="SUPFAM" id="SSF48452">
    <property type="entry name" value="TPR-like"/>
    <property type="match status" value="1"/>
</dbReference>
<dbReference type="Pfam" id="PF23240">
    <property type="entry name" value="HAT_PRP39_N"/>
    <property type="match status" value="1"/>
</dbReference>
<dbReference type="FunFam" id="1.25.40.10:FF:000065">
    <property type="entry name" value="Programmed cell death 11"/>
    <property type="match status" value="1"/>
</dbReference>
<dbReference type="GO" id="GO:0034463">
    <property type="term" value="P:90S preribosome assembly"/>
    <property type="evidence" value="ECO:0007669"/>
    <property type="project" value="EnsemblFungi"/>
</dbReference>
<feature type="domain" description="S1 motif" evidence="11">
    <location>
        <begin position="328"/>
        <end position="400"/>
    </location>
</feature>
<dbReference type="CDD" id="cd00164">
    <property type="entry name" value="S1_like"/>
    <property type="match status" value="1"/>
</dbReference>
<evidence type="ECO:0000256" key="8">
    <source>
        <dbReference type="ARBA" id="ARBA00073619"/>
    </source>
</evidence>
<evidence type="ECO:0000256" key="9">
    <source>
        <dbReference type="ARBA" id="ARBA00076674"/>
    </source>
</evidence>
<dbReference type="InterPro" id="IPR012340">
    <property type="entry name" value="NA-bd_OB-fold"/>
</dbReference>
<feature type="region of interest" description="Disordered" evidence="10">
    <location>
        <begin position="1"/>
        <end position="44"/>
    </location>
</feature>
<dbReference type="InParanoid" id="G8ZPD8"/>
<dbReference type="STRING" id="1076872.G8ZPD8"/>
<organism evidence="12 13">
    <name type="scientific">Torulaspora delbrueckii</name>
    <name type="common">Yeast</name>
    <name type="synonym">Candida colliculosa</name>
    <dbReference type="NCBI Taxonomy" id="4950"/>
    <lineage>
        <taxon>Eukaryota</taxon>
        <taxon>Fungi</taxon>
        <taxon>Dikarya</taxon>
        <taxon>Ascomycota</taxon>
        <taxon>Saccharomycotina</taxon>
        <taxon>Saccharomycetes</taxon>
        <taxon>Saccharomycetales</taxon>
        <taxon>Saccharomycetaceae</taxon>
        <taxon>Torulaspora</taxon>
    </lineage>
</organism>
<evidence type="ECO:0000256" key="5">
    <source>
        <dbReference type="ARBA" id="ARBA00022737"/>
    </source>
</evidence>
<feature type="domain" description="S1 motif" evidence="11">
    <location>
        <begin position="884"/>
        <end position="958"/>
    </location>
</feature>
<dbReference type="InterPro" id="IPR045209">
    <property type="entry name" value="Rrp5"/>
</dbReference>
<feature type="domain" description="S1 motif" evidence="11">
    <location>
        <begin position="1077"/>
        <end position="1148"/>
    </location>
</feature>
<dbReference type="GO" id="GO:0000464">
    <property type="term" value="P:endonucleolytic cleavage in ITS1 upstream of 5.8S rRNA from tricistronic rRNA transcript (SSU-rRNA, 5.8S rRNA, LSU-rRNA)"/>
    <property type="evidence" value="ECO:0007669"/>
    <property type="project" value="EnsemblFungi"/>
</dbReference>
<feature type="domain" description="S1 motif" evidence="11">
    <location>
        <begin position="679"/>
        <end position="758"/>
    </location>
</feature>
<dbReference type="CDD" id="cd05706">
    <property type="entry name" value="S1_Rrp5_repeat_sc10"/>
    <property type="match status" value="1"/>
</dbReference>
<feature type="compositionally biased region" description="Polar residues" evidence="10">
    <location>
        <begin position="21"/>
        <end position="30"/>
    </location>
</feature>
<feature type="compositionally biased region" description="Acidic residues" evidence="10">
    <location>
        <begin position="1365"/>
        <end position="1374"/>
    </location>
</feature>
<evidence type="ECO:0000256" key="6">
    <source>
        <dbReference type="ARBA" id="ARBA00023242"/>
    </source>
</evidence>
<keyword evidence="13" id="KW-1185">Reference proteome</keyword>
<name>G8ZPD8_TORDE</name>
<dbReference type="GO" id="GO:0034511">
    <property type="term" value="F:U3 snoRNA binding"/>
    <property type="evidence" value="ECO:0007669"/>
    <property type="project" value="EnsemblFungi"/>
</dbReference>
<dbReference type="GO" id="GO:0034513">
    <property type="term" value="F:box H/ACA snoRNA binding"/>
    <property type="evidence" value="ECO:0007669"/>
    <property type="project" value="EnsemblFungi"/>
</dbReference>
<dbReference type="PROSITE" id="PS50126">
    <property type="entry name" value="S1"/>
    <property type="match status" value="11"/>
</dbReference>
<comment type="subcellular location">
    <subcellularLocation>
        <location evidence="1">Nucleus</location>
        <location evidence="1">Nucleolus</location>
    </subcellularLocation>
</comment>
<feature type="domain" description="S1 motif" evidence="11">
    <location>
        <begin position="1254"/>
        <end position="1325"/>
    </location>
</feature>
<dbReference type="GO" id="GO:0034512">
    <property type="term" value="F:box C/D sno(s)RNA binding"/>
    <property type="evidence" value="ECO:0007669"/>
    <property type="project" value="EnsemblFungi"/>
</dbReference>
<accession>G8ZPD8</accession>
<dbReference type="InterPro" id="IPR048059">
    <property type="entry name" value="Rrp5_S1_rpt_hs1_sc1"/>
</dbReference>
<dbReference type="Gene3D" id="2.40.50.140">
    <property type="entry name" value="Nucleic acid-binding proteins"/>
    <property type="match status" value="9"/>
</dbReference>
<feature type="domain" description="S1 motif" evidence="11">
    <location>
        <begin position="596"/>
        <end position="665"/>
    </location>
</feature>
<evidence type="ECO:0000259" key="11">
    <source>
        <dbReference type="PROSITE" id="PS50126"/>
    </source>
</evidence>
<dbReference type="HOGENOM" id="CLU_000845_0_0_1"/>
<feature type="region of interest" description="Disordered" evidence="10">
    <location>
        <begin position="1363"/>
        <end position="1389"/>
    </location>
</feature>
<dbReference type="eggNOG" id="KOG1070">
    <property type="taxonomic scope" value="Eukaryota"/>
</dbReference>
<keyword evidence="6" id="KW-0539">Nucleus</keyword>
<dbReference type="GO" id="GO:0032040">
    <property type="term" value="C:small-subunit processome"/>
    <property type="evidence" value="ECO:0007669"/>
    <property type="project" value="EnsemblFungi"/>
</dbReference>
<dbReference type="InterPro" id="IPR003107">
    <property type="entry name" value="HAT"/>
</dbReference>
<feature type="compositionally biased region" description="Basic and acidic residues" evidence="10">
    <location>
        <begin position="1"/>
        <end position="14"/>
    </location>
</feature>
<feature type="region of interest" description="Disordered" evidence="10">
    <location>
        <begin position="1406"/>
        <end position="1431"/>
    </location>
</feature>
<feature type="region of interest" description="Disordered" evidence="10">
    <location>
        <begin position="164"/>
        <end position="188"/>
    </location>
</feature>
<dbReference type="OrthoDB" id="412781at2759"/>
<reference evidence="12 13" key="1">
    <citation type="journal article" date="2011" name="Proc. Natl. Acad. Sci. U.S.A.">
        <title>Evolutionary erosion of yeast sex chromosomes by mating-type switching accidents.</title>
        <authorList>
            <person name="Gordon J.L."/>
            <person name="Armisen D."/>
            <person name="Proux-Wera E."/>
            <person name="Oheigeartaigh S.S."/>
            <person name="Byrne K.P."/>
            <person name="Wolfe K.H."/>
        </authorList>
    </citation>
    <scope>NUCLEOTIDE SEQUENCE [LARGE SCALE GENOMIC DNA]</scope>
    <source>
        <strain evidence="13">ATCC 10662 / CBS 1146 / NBRC 0425 / NCYC 2629 / NRRL Y-866</strain>
    </source>
</reference>
<keyword evidence="5" id="KW-0677">Repeat</keyword>
<feature type="domain" description="S1 motif" evidence="11">
    <location>
        <begin position="1166"/>
        <end position="1234"/>
    </location>
</feature>
<evidence type="ECO:0000313" key="13">
    <source>
        <dbReference type="Proteomes" id="UP000005627"/>
    </source>
</evidence>
<evidence type="ECO:0000256" key="10">
    <source>
        <dbReference type="SAM" id="MobiDB-lite"/>
    </source>
</evidence>
<dbReference type="CDD" id="cd05703">
    <property type="entry name" value="S1_Rrp5_repeat_hs12_sc9"/>
    <property type="match status" value="1"/>
</dbReference>
<dbReference type="Proteomes" id="UP000005627">
    <property type="component" value="Chromosome 2"/>
</dbReference>
<dbReference type="EMBL" id="HE616743">
    <property type="protein sequence ID" value="CCE90482.1"/>
    <property type="molecule type" value="Genomic_DNA"/>
</dbReference>
<dbReference type="RefSeq" id="XP_003679693.1">
    <property type="nucleotide sequence ID" value="XM_003679645.1"/>
</dbReference>
<dbReference type="GO" id="GO:0000472">
    <property type="term" value="P:endonucleolytic cleavage to generate mature 5'-end of SSU-rRNA from (SSU-rRNA, 5.8S rRNA, LSU-rRNA)"/>
    <property type="evidence" value="ECO:0007669"/>
    <property type="project" value="EnsemblFungi"/>
</dbReference>
<evidence type="ECO:0000256" key="3">
    <source>
        <dbReference type="ARBA" id="ARBA00022552"/>
    </source>
</evidence>
<keyword evidence="3" id="KW-0698">rRNA processing</keyword>
<dbReference type="CDD" id="cd05702">
    <property type="entry name" value="S1_Rrp5_repeat_hs11_sc8"/>
    <property type="match status" value="1"/>
</dbReference>
<dbReference type="Pfam" id="PF00575">
    <property type="entry name" value="S1"/>
    <property type="match status" value="3"/>
</dbReference>
<dbReference type="GO" id="GO:0000480">
    <property type="term" value="P:endonucleolytic cleavage in 5'-ETS of tricistronic rRNA transcript (SSU-rRNA, 5.8S rRNA, LSU-rRNA)"/>
    <property type="evidence" value="ECO:0007669"/>
    <property type="project" value="EnsemblFungi"/>
</dbReference>
<evidence type="ECO:0000256" key="7">
    <source>
        <dbReference type="ARBA" id="ARBA00055575"/>
    </source>
</evidence>
<dbReference type="GO" id="GO:0042134">
    <property type="term" value="F:rRNA primary transcript binding"/>
    <property type="evidence" value="ECO:0007669"/>
    <property type="project" value="EnsemblFungi"/>
</dbReference>
<dbReference type="FunFam" id="2.40.50.140:FF:000103">
    <property type="entry name" value="protein RRP5 homolog"/>
    <property type="match status" value="1"/>
</dbReference>
<feature type="domain" description="S1 motif" evidence="11">
    <location>
        <begin position="992"/>
        <end position="1064"/>
    </location>
</feature>
<evidence type="ECO:0000256" key="4">
    <source>
        <dbReference type="ARBA" id="ARBA00022553"/>
    </source>
</evidence>
<dbReference type="SUPFAM" id="SSF50249">
    <property type="entry name" value="Nucleic acid-binding proteins"/>
    <property type="match status" value="11"/>
</dbReference>
<dbReference type="FunFam" id="2.40.50.140:FF:000196">
    <property type="entry name" value="rRNA biogenesis protein RRP5"/>
    <property type="match status" value="1"/>
</dbReference>
<dbReference type="SMART" id="SM00316">
    <property type="entry name" value="S1"/>
    <property type="match status" value="13"/>
</dbReference>
<evidence type="ECO:0000313" key="12">
    <source>
        <dbReference type="EMBL" id="CCE90482.1"/>
    </source>
</evidence>
<dbReference type="FunCoup" id="G8ZPD8">
    <property type="interactions" value="1311"/>
</dbReference>
<feature type="compositionally biased region" description="Basic and acidic residues" evidence="10">
    <location>
        <begin position="165"/>
        <end position="174"/>
    </location>
</feature>
<dbReference type="GO" id="GO:0008266">
    <property type="term" value="F:poly(U) RNA binding"/>
    <property type="evidence" value="ECO:0007669"/>
    <property type="project" value="EnsemblFungi"/>
</dbReference>
<feature type="compositionally biased region" description="Acidic residues" evidence="10">
    <location>
        <begin position="1406"/>
        <end position="1418"/>
    </location>
</feature>
<comment type="function">
    <text evidence="7">Involved in the biogenesis of rRNA. Required for the formation of 18S and 5.8S rRNA.</text>
</comment>
<dbReference type="SMART" id="SM00386">
    <property type="entry name" value="HAT"/>
    <property type="match status" value="6"/>
</dbReference>
<evidence type="ECO:0000256" key="2">
    <source>
        <dbReference type="ARBA" id="ARBA00022517"/>
    </source>
</evidence>
<dbReference type="PANTHER" id="PTHR23270">
    <property type="entry name" value="PROGRAMMED CELL DEATH PROTEIN 11 PRE-RRNA PROCESSING PROTEIN RRP5"/>
    <property type="match status" value="1"/>
</dbReference>
<feature type="compositionally biased region" description="Basic and acidic residues" evidence="10">
    <location>
        <begin position="1330"/>
        <end position="1341"/>
    </location>
</feature>
<feature type="region of interest" description="Disordered" evidence="10">
    <location>
        <begin position="1329"/>
        <end position="1349"/>
    </location>
</feature>
<dbReference type="GO" id="GO:0000447">
    <property type="term" value="P:endonucleolytic cleavage in ITS1 to separate SSU-rRNA from 5.8S rRNA and LSU-rRNA from tricistronic rRNA transcript (SSU-rRNA, 5.8S rRNA, LSU-rRNA)"/>
    <property type="evidence" value="ECO:0007669"/>
    <property type="project" value="EnsemblFungi"/>
</dbReference>
<feature type="region of interest" description="Disordered" evidence="10">
    <location>
        <begin position="62"/>
        <end position="99"/>
    </location>
</feature>
<dbReference type="Gene3D" id="1.25.40.10">
    <property type="entry name" value="Tetratricopeptide repeat domain"/>
    <property type="match status" value="1"/>
</dbReference>
<sequence length="1715" mass="191748">MSTQDKRKRDEESPLLRQDATKQPTTSSLVRSGEEMSFPRGGASALTPLELKQVANEAANDVLFGGKSSENVDESRPKKRKKTSKKSKDEPKTEVDEEETVDLVQHINFKNLKKGSVLLGQVSAIYKHELCVSFTDNISGFVKITNISEQLNAVLEDLDEDMEDEKVAQVKQDGEYDSSDDEATEKPSKELPDLKNYFQLGQWLRCSVVLNSTFDTERKKNQKKRIELSIAPSDVNPFTEEDLDKHTAIQCSVKSTEDHGATLDIGISGFTGFIPKKALPNFEQLEPGSVFLGNISKKSGRAVTVNLDFNAKNSKITQVSSIDAVVPGQAIDLLCEDVTKNGIIGKAFGLISGFLGTSQLRNFSLEELKHKFAVGSSIRCRVIASLLNRDATKVLILSILPHILSLETKLLEKESLESFPVGYKLDSCAVLGRDSEFLYVAVDEERIGQVHSSKIGEVNHQSSVAARVLGYNEVDRLYELSTDPEVLKLKYLRPKDIPVGTIIPKCEVVTVSSSGIQLKLFNDQFTAFVPPLHISDTKLVYPERKFKIGSKVKGKILNVDGRGHIFVTLKKSLVNLEEDIEVVSSYATARKIQEINQKTVATVQAFQAKGCHLLFFGGVRGFLPNSEISEVFVKRPEDHSRLGQTVMVKILDVDEERARIIATCKVSSDEAEEQKEAIDKMVLGRTMVDVTVAEKTKDSLVVEMNNVGLRGVIYVGHLSDSRIEQNRAQLKKIRIGSELNALVIDKDVRNQVFNATLKESLIKDAQNNQLPVTYEDIKEKKLTTAMHGYIKSISDKGLFVAFNGKFVGMVLPSYAVESRDVDFAKAFYINQSVAAYLLRTDDANQRFLLTFKEPKDKSSDKAASLAAINPVDKSIKRLEDFKLGKVIDAKIKGVKKNQLNVILADNLYGRIDISEVFDSYEAISNPKEPLGGMKKDDIIRVKVIGNHDVRGHKFLPITHTVTNSTVLELTMRKSMINDSNCKVQSIEDVAVGQEVLGFVNNYASNNLWLTVSPTLKAKISVFDLTDDSSKYSKNFEEQFPLGSALKVSVKGIESEHGFITVTGRSHAVQIATDVKVGDKLPAKIVKINEKYILLNLGGDVVGISFAPDALDDFSVPLNVAFEGMVNQIIPATVVSIDSENDKIKLSLRSANPKTREIKSHKDIKQGDVVQALVKRVTDKGIFVYLSTNLEAFVPVSKLSDSFLKEWKKFYKPMQCVVGKVINSENDSRILLTLRESEVNGKLHVLKNYDDIKVGDIFEGNVKNVTDFGVFVKLDDTVNITGLAHRSEIADTAPEDLSSLFGNGDRLKAYVIKVNPDKKQISLSLKASHFSKQDNGEKKAETQDVVEDNDADEAMEQVVYNHNESDAESDVEMDYQESAPAKKPQQSEGLSLSAGFDWTASILDQAHEDEESSDDEDFTETNKSKRHRKKKHVVEDKTIDISTRAPESVVDFERLIMGNPNSSVIWMNYMAFQLQLSEVEKAREIAERALKTISFREEGEKLNIWIALLNLENTFGTDETLEEVFKRACQYMDSFTIHNKLLSIYQMSEKFDQAAELFKATAKKFGSEKVSIWLAWGEFLLSQNQIQEARSLLSNALKALAKRSHIEVVRKFAQLEFAKGDAERGRSLFEGLMADAPKRIDLWNVYLDQEIKAGEKKKVENIFERVITKKITRKQAKFFFNKWLQFEESHEDLKSAEYVKSKAIEFAEKNSKAEVN</sequence>
<dbReference type="InterPro" id="IPR003029">
    <property type="entry name" value="S1_domain"/>
</dbReference>
<feature type="domain" description="S1 motif" evidence="11">
    <location>
        <begin position="115"/>
        <end position="163"/>
    </location>
</feature>
<evidence type="ECO:0000256" key="1">
    <source>
        <dbReference type="ARBA" id="ARBA00004604"/>
    </source>
</evidence>
<keyword evidence="2" id="KW-0690">Ribosome biogenesis</keyword>
<proteinExistence type="predicted"/>
<dbReference type="PANTHER" id="PTHR23270:SF10">
    <property type="entry name" value="PROTEIN RRP5 HOMOLOG"/>
    <property type="match status" value="1"/>
</dbReference>
<dbReference type="GeneID" id="11504482"/>
<dbReference type="FunFam" id="2.40.50.140:FF:000155">
    <property type="entry name" value="rRNA biogenesis protein RRP5"/>
    <property type="match status" value="1"/>
</dbReference>